<evidence type="ECO:0000313" key="2">
    <source>
        <dbReference type="EMBL" id="MBB5225267.1"/>
    </source>
</evidence>
<proteinExistence type="predicted"/>
<evidence type="ECO:0000259" key="1">
    <source>
        <dbReference type="PROSITE" id="PS50075"/>
    </source>
</evidence>
<dbReference type="AlphaFoldDB" id="A0A7W8G7N4"/>
<protein>
    <submittedName>
        <fullName evidence="2">Acyl carrier protein</fullName>
    </submittedName>
</protein>
<feature type="domain" description="Carrier" evidence="1">
    <location>
        <begin position="1"/>
        <end position="73"/>
    </location>
</feature>
<reference evidence="2 3" key="1">
    <citation type="submission" date="2020-08" db="EMBL/GenBank/DDBJ databases">
        <title>Genomic Encyclopedia of Type Strains, Phase IV (KMG-IV): sequencing the most valuable type-strain genomes for metagenomic binning, comparative biology and taxonomic classification.</title>
        <authorList>
            <person name="Goeker M."/>
        </authorList>
    </citation>
    <scope>NUCLEOTIDE SEQUENCE [LARGE SCALE GENOMIC DNA]</scope>
    <source>
        <strain evidence="2 3">DSM 103462</strain>
    </source>
</reference>
<gene>
    <name evidence="2" type="ORF">HNP76_000611</name>
</gene>
<dbReference type="Gene3D" id="1.10.1200.10">
    <property type="entry name" value="ACP-like"/>
    <property type="match status" value="1"/>
</dbReference>
<dbReference type="RefSeq" id="WP_184657381.1">
    <property type="nucleotide sequence ID" value="NZ_CP031518.1"/>
</dbReference>
<evidence type="ECO:0000313" key="3">
    <source>
        <dbReference type="Proteomes" id="UP000518887"/>
    </source>
</evidence>
<dbReference type="EMBL" id="JACHFQ010000002">
    <property type="protein sequence ID" value="MBB5225267.1"/>
    <property type="molecule type" value="Genomic_DNA"/>
</dbReference>
<keyword evidence="3" id="KW-1185">Reference proteome</keyword>
<sequence length="73" mass="8330">MDELLEILKEAKPEVDFSTEKALIDNGVLDSFDVVQLVMKLNEEFDIEIGAEEITPENFNSADSIWAMIERLQ</sequence>
<dbReference type="SUPFAM" id="SSF47336">
    <property type="entry name" value="ACP-like"/>
    <property type="match status" value="1"/>
</dbReference>
<dbReference type="InterPro" id="IPR036736">
    <property type="entry name" value="ACP-like_sf"/>
</dbReference>
<accession>A0A7W8G7N4</accession>
<dbReference type="PROSITE" id="PS50075">
    <property type="entry name" value="CARRIER"/>
    <property type="match status" value="1"/>
</dbReference>
<comment type="caution">
    <text evidence="2">The sequence shown here is derived from an EMBL/GenBank/DDBJ whole genome shotgun (WGS) entry which is preliminary data.</text>
</comment>
<dbReference type="Pfam" id="PF00550">
    <property type="entry name" value="PP-binding"/>
    <property type="match status" value="1"/>
</dbReference>
<name>A0A7W8G7N4_9SPIR</name>
<dbReference type="Proteomes" id="UP000518887">
    <property type="component" value="Unassembled WGS sequence"/>
</dbReference>
<dbReference type="InterPro" id="IPR009081">
    <property type="entry name" value="PP-bd_ACP"/>
</dbReference>
<organism evidence="2 3">
    <name type="scientific">Treponema ruminis</name>
    <dbReference type="NCBI Taxonomy" id="744515"/>
    <lineage>
        <taxon>Bacteria</taxon>
        <taxon>Pseudomonadati</taxon>
        <taxon>Spirochaetota</taxon>
        <taxon>Spirochaetia</taxon>
        <taxon>Spirochaetales</taxon>
        <taxon>Treponemataceae</taxon>
        <taxon>Treponema</taxon>
    </lineage>
</organism>